<dbReference type="EMBL" id="CACQ02002112">
    <property type="protein sequence ID" value="CCF36713.1"/>
    <property type="molecule type" value="Genomic_DNA"/>
</dbReference>
<gene>
    <name evidence="2" type="ORF">CH063_01560</name>
</gene>
<proteinExistence type="predicted"/>
<accession>H1V910</accession>
<dbReference type="HOGENOM" id="CLU_1488906_0_0_1"/>
<protein>
    <submittedName>
        <fullName evidence="2">Uncharacterized protein</fullName>
    </submittedName>
</protein>
<feature type="region of interest" description="Disordered" evidence="1">
    <location>
        <begin position="1"/>
        <end position="25"/>
    </location>
</feature>
<sequence>MRSVTGQATPCLNYQSPRSSSTCRHPPAYSQVQLLPPVIHTLSPGSRLYTRQSVWFGGPYRYQGFPTTGIFVATLLAIYHSGNLMPPDVQRQRSRSRPRPSIPDKPFLEDSAILLLPSHYQQFRPLTSFTIVCCSSSQQAGVFPALCVPNTTLNTIDAVQYPRPTAISRTASRGEVRQSGH</sequence>
<name>H1V910_COLHI</name>
<reference evidence="3" key="1">
    <citation type="journal article" date="2012" name="Nat. Genet.">
        <title>Lifestyle transitions in plant pathogenic Colletotrichum fungi deciphered by genome and transcriptome analyses.</title>
        <authorList>
            <person name="O'Connell R.J."/>
            <person name="Thon M.R."/>
            <person name="Hacquard S."/>
            <person name="Amyotte S.G."/>
            <person name="Kleemann J."/>
            <person name="Torres M.F."/>
            <person name="Damm U."/>
            <person name="Buiate E.A."/>
            <person name="Epstein L."/>
            <person name="Alkan N."/>
            <person name="Altmueller J."/>
            <person name="Alvarado-Balderrama L."/>
            <person name="Bauser C.A."/>
            <person name="Becker C."/>
            <person name="Birren B.W."/>
            <person name="Chen Z."/>
            <person name="Choi J."/>
            <person name="Crouch J.A."/>
            <person name="Duvick J.P."/>
            <person name="Farman M.A."/>
            <person name="Gan P."/>
            <person name="Heiman D."/>
            <person name="Henrissat B."/>
            <person name="Howard R.J."/>
            <person name="Kabbage M."/>
            <person name="Koch C."/>
            <person name="Kracher B."/>
            <person name="Kubo Y."/>
            <person name="Law A.D."/>
            <person name="Lebrun M.-H."/>
            <person name="Lee Y.-H."/>
            <person name="Miyara I."/>
            <person name="Moore N."/>
            <person name="Neumann U."/>
            <person name="Nordstroem K."/>
            <person name="Panaccione D.G."/>
            <person name="Panstruga R."/>
            <person name="Place M."/>
            <person name="Proctor R.H."/>
            <person name="Prusky D."/>
            <person name="Rech G."/>
            <person name="Reinhardt R."/>
            <person name="Rollins J.A."/>
            <person name="Rounsley S."/>
            <person name="Schardl C.L."/>
            <person name="Schwartz D.C."/>
            <person name="Shenoy N."/>
            <person name="Shirasu K."/>
            <person name="Sikhakolli U.R."/>
            <person name="Stueber K."/>
            <person name="Sukno S.A."/>
            <person name="Sweigard J.A."/>
            <person name="Takano Y."/>
            <person name="Takahara H."/>
            <person name="Trail F."/>
            <person name="van der Does H.C."/>
            <person name="Voll L.M."/>
            <person name="Will I."/>
            <person name="Young S."/>
            <person name="Zeng Q."/>
            <person name="Zhang J."/>
            <person name="Zhou S."/>
            <person name="Dickman M.B."/>
            <person name="Schulze-Lefert P."/>
            <person name="Ver Loren van Themaat E."/>
            <person name="Ma L.-J."/>
            <person name="Vaillancourt L.J."/>
        </authorList>
    </citation>
    <scope>NUCLEOTIDE SEQUENCE [LARGE SCALE GENOMIC DNA]</scope>
    <source>
        <strain evidence="3">IMI 349063</strain>
    </source>
</reference>
<evidence type="ECO:0000313" key="3">
    <source>
        <dbReference type="Proteomes" id="UP000007174"/>
    </source>
</evidence>
<dbReference type="AlphaFoldDB" id="H1V910"/>
<organism evidence="2 3">
    <name type="scientific">Colletotrichum higginsianum (strain IMI 349063)</name>
    <name type="common">Crucifer anthracnose fungus</name>
    <dbReference type="NCBI Taxonomy" id="759273"/>
    <lineage>
        <taxon>Eukaryota</taxon>
        <taxon>Fungi</taxon>
        <taxon>Dikarya</taxon>
        <taxon>Ascomycota</taxon>
        <taxon>Pezizomycotina</taxon>
        <taxon>Sordariomycetes</taxon>
        <taxon>Hypocreomycetidae</taxon>
        <taxon>Glomerellales</taxon>
        <taxon>Glomerellaceae</taxon>
        <taxon>Colletotrichum</taxon>
        <taxon>Colletotrichum destructivum species complex</taxon>
    </lineage>
</organism>
<evidence type="ECO:0000256" key="1">
    <source>
        <dbReference type="SAM" id="MobiDB-lite"/>
    </source>
</evidence>
<dbReference type="Proteomes" id="UP000007174">
    <property type="component" value="Unassembled WGS sequence"/>
</dbReference>
<feature type="compositionally biased region" description="Polar residues" evidence="1">
    <location>
        <begin position="1"/>
        <end position="23"/>
    </location>
</feature>
<evidence type="ECO:0000313" key="2">
    <source>
        <dbReference type="EMBL" id="CCF36713.1"/>
    </source>
</evidence>